<organism evidence="10 11">
    <name type="scientific">SAR86 cluster bacterium</name>
    <dbReference type="NCBI Taxonomy" id="2030880"/>
    <lineage>
        <taxon>Bacteria</taxon>
        <taxon>Pseudomonadati</taxon>
        <taxon>Pseudomonadota</taxon>
        <taxon>Gammaproteobacteria</taxon>
        <taxon>SAR86 cluster</taxon>
    </lineage>
</organism>
<evidence type="ECO:0000256" key="2">
    <source>
        <dbReference type="ARBA" id="ARBA00022448"/>
    </source>
</evidence>
<feature type="transmembrane region" description="Helical" evidence="8">
    <location>
        <begin position="277"/>
        <end position="303"/>
    </location>
</feature>
<feature type="transmembrane region" description="Helical" evidence="8">
    <location>
        <begin position="51"/>
        <end position="76"/>
    </location>
</feature>
<protein>
    <submittedName>
        <fullName evidence="10">Iron ABC transporter permease</fullName>
    </submittedName>
</protein>
<evidence type="ECO:0000313" key="11">
    <source>
        <dbReference type="Proteomes" id="UP000319384"/>
    </source>
</evidence>
<keyword evidence="4" id="KW-0997">Cell inner membrane</keyword>
<dbReference type="InterPro" id="IPR035906">
    <property type="entry name" value="MetI-like_sf"/>
</dbReference>
<keyword evidence="5 8" id="KW-0812">Transmembrane</keyword>
<dbReference type="CDD" id="cd06261">
    <property type="entry name" value="TM_PBP2"/>
    <property type="match status" value="1"/>
</dbReference>
<feature type="transmembrane region" description="Helical" evidence="8">
    <location>
        <begin position="385"/>
        <end position="406"/>
    </location>
</feature>
<evidence type="ECO:0000256" key="3">
    <source>
        <dbReference type="ARBA" id="ARBA00022475"/>
    </source>
</evidence>
<dbReference type="GO" id="GO:0055085">
    <property type="term" value="P:transmembrane transport"/>
    <property type="evidence" value="ECO:0007669"/>
    <property type="project" value="InterPro"/>
</dbReference>
<comment type="subcellular location">
    <subcellularLocation>
        <location evidence="1">Cell inner membrane</location>
        <topology evidence="1">Multi-pass membrane protein</topology>
    </subcellularLocation>
    <subcellularLocation>
        <location evidence="8">Cell membrane</location>
        <topology evidence="8">Multi-pass membrane protein</topology>
    </subcellularLocation>
</comment>
<dbReference type="SUPFAM" id="SSF161098">
    <property type="entry name" value="MetI-like"/>
    <property type="match status" value="2"/>
</dbReference>
<name>A0A520MVJ6_9GAMM</name>
<comment type="caution">
    <text evidence="10">The sequence shown here is derived from an EMBL/GenBank/DDBJ whole genome shotgun (WGS) entry which is preliminary data.</text>
</comment>
<feature type="transmembrane region" description="Helical" evidence="8">
    <location>
        <begin position="127"/>
        <end position="147"/>
    </location>
</feature>
<keyword evidence="7 8" id="KW-0472">Membrane</keyword>
<feature type="transmembrane region" description="Helical" evidence="8">
    <location>
        <begin position="12"/>
        <end position="31"/>
    </location>
</feature>
<feature type="transmembrane region" description="Helical" evidence="8">
    <location>
        <begin position="434"/>
        <end position="453"/>
    </location>
</feature>
<feature type="transmembrane region" description="Helical" evidence="8">
    <location>
        <begin position="83"/>
        <end position="107"/>
    </location>
</feature>
<comment type="similarity">
    <text evidence="8">Belongs to the binding-protein-dependent transport system permease family.</text>
</comment>
<dbReference type="EMBL" id="SHBH01000044">
    <property type="protein sequence ID" value="RZO25224.1"/>
    <property type="molecule type" value="Genomic_DNA"/>
</dbReference>
<feature type="domain" description="ABC transmembrane type-1" evidence="9">
    <location>
        <begin position="48"/>
        <end position="249"/>
    </location>
</feature>
<dbReference type="PROSITE" id="PS50928">
    <property type="entry name" value="ABC_TM1"/>
    <property type="match status" value="2"/>
</dbReference>
<sequence length="517" mass="57844">MQNLKIWNYFSLPWLLFTSIFFIIFFYLAFFNEIDEDFLSKKYLTGLFFNTILLSFTSAFLSALIAVPLAIVVTFYKFPGCSFFSWALSLSIAFPAYVYAFIFVGIFEYSSPISEYFRSLNIMLPSIKNIFGASIIMSMALFPYIFLITKVQLSSLGVGIFKAAKSLGDNDLSAIRKVILPSIKPAIIGGMVLVIFETIADFGGVSTLRIDTFTVGIYNAWFGYQSYFSGARLAGYLLIFVFLIVFLSNYFGRDKDAIASKTAEKHDKIELSRVRQVIISFICLSIFIISFCLPLFQLVIWQLSDLSNNLLDNKFLFLNSAILGILAAILTIFFAIALSFSYRISQKSKFLISISTSGYAIPGSVLSAGLLIGFDVLFQTSITVYGIYGLILCLSLRFMTPAFNYISSALKNISSSSENALSLKPKNSVKAFNYFYYPQIKSAIVLSLMIVFIESIKEQPATLLLRPVGFDTLSTKIYNYTSEGQWEMAAGPSLLLVLLSLIFVYVLNKNIDLNGSK</sequence>
<feature type="transmembrane region" description="Helical" evidence="8">
    <location>
        <begin position="488"/>
        <end position="507"/>
    </location>
</feature>
<dbReference type="PANTHER" id="PTHR43357">
    <property type="entry name" value="INNER MEMBRANE ABC TRANSPORTER PERMEASE PROTEIN YDCV"/>
    <property type="match status" value="1"/>
</dbReference>
<evidence type="ECO:0000256" key="1">
    <source>
        <dbReference type="ARBA" id="ARBA00004429"/>
    </source>
</evidence>
<evidence type="ECO:0000256" key="8">
    <source>
        <dbReference type="RuleBase" id="RU363032"/>
    </source>
</evidence>
<feature type="transmembrane region" description="Helical" evidence="8">
    <location>
        <begin position="315"/>
        <end position="338"/>
    </location>
</feature>
<dbReference type="AlphaFoldDB" id="A0A520MVJ6"/>
<dbReference type="Pfam" id="PF00528">
    <property type="entry name" value="BPD_transp_1"/>
    <property type="match status" value="1"/>
</dbReference>
<evidence type="ECO:0000256" key="7">
    <source>
        <dbReference type="ARBA" id="ARBA00023136"/>
    </source>
</evidence>
<reference evidence="10 11" key="1">
    <citation type="submission" date="2019-02" db="EMBL/GenBank/DDBJ databases">
        <title>Prokaryotic population dynamics and viral predation in marine succession experiment using metagenomics: the confinement effect.</title>
        <authorList>
            <person name="Haro-Moreno J.M."/>
            <person name="Rodriguez-Valera F."/>
            <person name="Lopez-Perez M."/>
        </authorList>
    </citation>
    <scope>NUCLEOTIDE SEQUENCE [LARGE SCALE GENOMIC DNA]</scope>
    <source>
        <strain evidence="10">MED-G162</strain>
    </source>
</reference>
<feature type="transmembrane region" description="Helical" evidence="8">
    <location>
        <begin position="350"/>
        <end position="373"/>
    </location>
</feature>
<keyword evidence="3" id="KW-1003">Cell membrane</keyword>
<dbReference type="Proteomes" id="UP000319384">
    <property type="component" value="Unassembled WGS sequence"/>
</dbReference>
<evidence type="ECO:0000259" key="9">
    <source>
        <dbReference type="PROSITE" id="PS50928"/>
    </source>
</evidence>
<dbReference type="PANTHER" id="PTHR43357:SF3">
    <property type="entry name" value="FE(3+)-TRANSPORT SYSTEM PERMEASE PROTEIN FBPB 2"/>
    <property type="match status" value="1"/>
</dbReference>
<feature type="transmembrane region" description="Helical" evidence="8">
    <location>
        <begin position="230"/>
        <end position="251"/>
    </location>
</feature>
<evidence type="ECO:0000256" key="6">
    <source>
        <dbReference type="ARBA" id="ARBA00022989"/>
    </source>
</evidence>
<evidence type="ECO:0000313" key="10">
    <source>
        <dbReference type="EMBL" id="RZO25224.1"/>
    </source>
</evidence>
<feature type="transmembrane region" description="Helical" evidence="8">
    <location>
        <begin position="186"/>
        <end position="210"/>
    </location>
</feature>
<accession>A0A520MVJ6</accession>
<gene>
    <name evidence="10" type="ORF">EVA95_03835</name>
</gene>
<proteinExistence type="inferred from homology"/>
<dbReference type="GO" id="GO:0005886">
    <property type="term" value="C:plasma membrane"/>
    <property type="evidence" value="ECO:0007669"/>
    <property type="project" value="UniProtKB-SubCell"/>
</dbReference>
<feature type="domain" description="ABC transmembrane type-1" evidence="9">
    <location>
        <begin position="317"/>
        <end position="507"/>
    </location>
</feature>
<keyword evidence="6 8" id="KW-1133">Transmembrane helix</keyword>
<evidence type="ECO:0000256" key="4">
    <source>
        <dbReference type="ARBA" id="ARBA00022519"/>
    </source>
</evidence>
<dbReference type="InterPro" id="IPR000515">
    <property type="entry name" value="MetI-like"/>
</dbReference>
<keyword evidence="2 8" id="KW-0813">Transport</keyword>
<dbReference type="Gene3D" id="1.10.3720.10">
    <property type="entry name" value="MetI-like"/>
    <property type="match status" value="2"/>
</dbReference>
<evidence type="ECO:0000256" key="5">
    <source>
        <dbReference type="ARBA" id="ARBA00022692"/>
    </source>
</evidence>